<proteinExistence type="predicted"/>
<evidence type="ECO:0000313" key="1">
    <source>
        <dbReference type="EMBL" id="MQS45233.1"/>
    </source>
</evidence>
<comment type="caution">
    <text evidence="1">The sequence shown here is derived from an EMBL/GenBank/DDBJ whole genome shotgun (WGS) entry which is preliminary data.</text>
</comment>
<gene>
    <name evidence="1" type="ORF">FHL03_07035</name>
</gene>
<keyword evidence="2" id="KW-1185">Reference proteome</keyword>
<sequence>MIKNIECLYLHETFEIDEKMIAVISLDKKYAQYGRSIIIHAEQGVFLIDRTTKQLMNTFNKINRGGILYSKVVAEISLIKRNIPLVNGTTLYMPMTGSSKFSADWIGLHMIEEFKQTQKIANFTTIFGEKINLDFPQGNLSGRLHDACYFSEFHIDAWIISTESMHGTAVFSAHAGLVRQFVGCNCATHLTLPKKFADVTIFTDSITLRVLKEFSKDDVEVSFVESYKVKLRRLSKMKSI</sequence>
<protein>
    <recommendedName>
        <fullName evidence="3">AIM24 family protein</fullName>
    </recommendedName>
</protein>
<dbReference type="EMBL" id="VDFN01000005">
    <property type="protein sequence ID" value="MQS45233.1"/>
    <property type="molecule type" value="Genomic_DNA"/>
</dbReference>
<evidence type="ECO:0008006" key="3">
    <source>
        <dbReference type="Google" id="ProtNLM"/>
    </source>
</evidence>
<reference evidence="1 2" key="1">
    <citation type="journal article" date="2019" name="Syst. Appl. Microbiol.">
        <title>Polyphasic characterization of two novel Lactobacillus spp. isolated from blown salami packages: Description of Lactobacillus halodurans sp. nov. and Lactobacillus salsicarnum sp. nov.</title>
        <authorList>
            <person name="Schuster J.A."/>
            <person name="Klingl A."/>
            <person name="Vogel R.F."/>
            <person name="Ehrmann M.A."/>
        </authorList>
    </citation>
    <scope>NUCLEOTIDE SEQUENCE [LARGE SCALE GENOMIC DNA]</scope>
    <source>
        <strain evidence="1 2">TMW 1.2098</strain>
    </source>
</reference>
<dbReference type="Proteomes" id="UP000436655">
    <property type="component" value="Unassembled WGS sequence"/>
</dbReference>
<accession>A0ABW9P7V2</accession>
<evidence type="ECO:0000313" key="2">
    <source>
        <dbReference type="Proteomes" id="UP000436655"/>
    </source>
</evidence>
<name>A0ABW9P7V2_9LACO</name>
<organism evidence="1 2">
    <name type="scientific">Companilactobacillus mishanensis</name>
    <dbReference type="NCBI Taxonomy" id="2486008"/>
    <lineage>
        <taxon>Bacteria</taxon>
        <taxon>Bacillati</taxon>
        <taxon>Bacillota</taxon>
        <taxon>Bacilli</taxon>
        <taxon>Lactobacillales</taxon>
        <taxon>Lactobacillaceae</taxon>
        <taxon>Companilactobacillus</taxon>
    </lineage>
</organism>